<feature type="compositionally biased region" description="Low complexity" evidence="1">
    <location>
        <begin position="115"/>
        <end position="126"/>
    </location>
</feature>
<proteinExistence type="predicted"/>
<feature type="region of interest" description="Disordered" evidence="1">
    <location>
        <begin position="114"/>
        <end position="161"/>
    </location>
</feature>
<evidence type="ECO:0000256" key="1">
    <source>
        <dbReference type="SAM" id="MobiDB-lite"/>
    </source>
</evidence>
<evidence type="ECO:0000313" key="3">
    <source>
        <dbReference type="Proteomes" id="UP001212997"/>
    </source>
</evidence>
<dbReference type="EMBL" id="JANAWD010000029">
    <property type="protein sequence ID" value="KAJ3490386.1"/>
    <property type="molecule type" value="Genomic_DNA"/>
</dbReference>
<evidence type="ECO:0000313" key="2">
    <source>
        <dbReference type="EMBL" id="KAJ3490386.1"/>
    </source>
</evidence>
<name>A0AAD5VAS7_9APHY</name>
<dbReference type="AlphaFoldDB" id="A0AAD5VAS7"/>
<organism evidence="2 3">
    <name type="scientific">Meripilus lineatus</name>
    <dbReference type="NCBI Taxonomy" id="2056292"/>
    <lineage>
        <taxon>Eukaryota</taxon>
        <taxon>Fungi</taxon>
        <taxon>Dikarya</taxon>
        <taxon>Basidiomycota</taxon>
        <taxon>Agaricomycotina</taxon>
        <taxon>Agaricomycetes</taxon>
        <taxon>Polyporales</taxon>
        <taxon>Meripilaceae</taxon>
        <taxon>Meripilus</taxon>
    </lineage>
</organism>
<feature type="compositionally biased region" description="Pro residues" evidence="1">
    <location>
        <begin position="79"/>
        <end position="92"/>
    </location>
</feature>
<feature type="compositionally biased region" description="Polar residues" evidence="1">
    <location>
        <begin position="142"/>
        <end position="154"/>
    </location>
</feature>
<accession>A0AAD5VAS7</accession>
<dbReference type="Proteomes" id="UP001212997">
    <property type="component" value="Unassembled WGS sequence"/>
</dbReference>
<protein>
    <submittedName>
        <fullName evidence="2">Uncharacterized protein</fullName>
    </submittedName>
</protein>
<gene>
    <name evidence="2" type="ORF">NLI96_g1506</name>
</gene>
<comment type="caution">
    <text evidence="2">The sequence shown here is derived from an EMBL/GenBank/DDBJ whole genome shotgun (WGS) entry which is preliminary data.</text>
</comment>
<reference evidence="2" key="1">
    <citation type="submission" date="2022-07" db="EMBL/GenBank/DDBJ databases">
        <title>Genome Sequence of Physisporinus lineatus.</title>
        <authorList>
            <person name="Buettner E."/>
        </authorList>
    </citation>
    <scope>NUCLEOTIDE SEQUENCE</scope>
    <source>
        <strain evidence="2">VT162</strain>
    </source>
</reference>
<keyword evidence="3" id="KW-1185">Reference proteome</keyword>
<feature type="region of interest" description="Disordered" evidence="1">
    <location>
        <begin position="76"/>
        <end position="100"/>
    </location>
</feature>
<sequence>MPPPPVRTSHPIIPIARANTVLGALPENHSSTLSRRSVLGGPILEAPVGTAPEGNARCAPFPHLSLTIMIIDNEELRPPVSPPLPPRQPPADRPASPKRRFTLRQLDLSVFHLFSSSGSSKQKPSSTQRDWRKTSARPCVTRRNTTPPTSQAQAQALAVGV</sequence>